<dbReference type="PANTHER" id="PTHR43792:SF9">
    <property type="entry name" value="RIBOSOMAL-PROTEIN-ALANINE ACETYLTRANSFERASE"/>
    <property type="match status" value="1"/>
</dbReference>
<dbReference type="PROSITE" id="PS51186">
    <property type="entry name" value="GNAT"/>
    <property type="match status" value="1"/>
</dbReference>
<organism evidence="2 3">
    <name type="scientific">Empedobacter falsenii</name>
    <dbReference type="NCBI Taxonomy" id="343874"/>
    <lineage>
        <taxon>Bacteria</taxon>
        <taxon>Pseudomonadati</taxon>
        <taxon>Bacteroidota</taxon>
        <taxon>Flavobacteriia</taxon>
        <taxon>Flavobacteriales</taxon>
        <taxon>Weeksellaceae</taxon>
        <taxon>Empedobacter</taxon>
    </lineage>
</organism>
<dbReference type="RefSeq" id="WP_180905184.1">
    <property type="nucleotide sequence ID" value="NZ_CP040908.1"/>
</dbReference>
<protein>
    <submittedName>
        <fullName evidence="2">GNAT family N-acetyltransferase</fullName>
    </submittedName>
</protein>
<dbReference type="InterPro" id="IPR051531">
    <property type="entry name" value="N-acetyltransferase"/>
</dbReference>
<name>A0A7H9DVG4_9FLAO</name>
<dbReference type="Pfam" id="PF13302">
    <property type="entry name" value="Acetyltransf_3"/>
    <property type="match status" value="1"/>
</dbReference>
<accession>A0A7H9DVG4</accession>
<dbReference type="InterPro" id="IPR000182">
    <property type="entry name" value="GNAT_dom"/>
</dbReference>
<proteinExistence type="predicted"/>
<dbReference type="GO" id="GO:0008999">
    <property type="term" value="F:protein-N-terminal-alanine acetyltransferase activity"/>
    <property type="evidence" value="ECO:0007669"/>
    <property type="project" value="TreeGrafter"/>
</dbReference>
<sequence length="179" mass="20903">MNSDSFPILNSERLLFRQIVQEDIHDIFKGLSHPEVIKYYGVSYKTLEETQEQIDWYKGLEENETGIYWAICSVDNSTFYGVGGLNNLDKKNKKAEIGFWLLPDFWNKGFMKEAFPLICDFAYNSLNLHRIEGYVDSRNITCKKAIEKMGFIFEGSMRDCEIKDNQFLSVDIYSKLKTD</sequence>
<keyword evidence="2" id="KW-0808">Transferase</keyword>
<dbReference type="KEGG" id="efal:FH779_14290"/>
<dbReference type="GO" id="GO:0005737">
    <property type="term" value="C:cytoplasm"/>
    <property type="evidence" value="ECO:0007669"/>
    <property type="project" value="TreeGrafter"/>
</dbReference>
<gene>
    <name evidence="2" type="ORF">FH779_14290</name>
</gene>
<evidence type="ECO:0000259" key="1">
    <source>
        <dbReference type="PROSITE" id="PS51186"/>
    </source>
</evidence>
<feature type="domain" description="N-acetyltransferase" evidence="1">
    <location>
        <begin position="14"/>
        <end position="179"/>
    </location>
</feature>
<keyword evidence="3" id="KW-1185">Reference proteome</keyword>
<evidence type="ECO:0000313" key="2">
    <source>
        <dbReference type="EMBL" id="QLL59182.1"/>
    </source>
</evidence>
<dbReference type="AlphaFoldDB" id="A0A7H9DVG4"/>
<dbReference type="Gene3D" id="3.40.630.30">
    <property type="match status" value="1"/>
</dbReference>
<dbReference type="PANTHER" id="PTHR43792">
    <property type="entry name" value="GNAT FAMILY, PUTATIVE (AFU_ORTHOLOGUE AFUA_3G00765)-RELATED-RELATED"/>
    <property type="match status" value="1"/>
</dbReference>
<dbReference type="EMBL" id="CP040908">
    <property type="protein sequence ID" value="QLL59182.1"/>
    <property type="molecule type" value="Genomic_DNA"/>
</dbReference>
<reference evidence="2 3" key="1">
    <citation type="submission" date="2019-06" db="EMBL/GenBank/DDBJ databases">
        <title>Emergence of pandrug resistant Empedobacter falsenii in China.</title>
        <authorList>
            <person name="Dong N."/>
            <person name="Chen S."/>
            <person name="Zhang R."/>
        </authorList>
    </citation>
    <scope>NUCLEOTIDE SEQUENCE [LARGE SCALE GENOMIC DNA]</scope>
    <source>
        <strain evidence="2 3">1681-1</strain>
    </source>
</reference>
<evidence type="ECO:0000313" key="3">
    <source>
        <dbReference type="Proteomes" id="UP000510643"/>
    </source>
</evidence>
<dbReference type="InterPro" id="IPR016181">
    <property type="entry name" value="Acyl_CoA_acyltransferase"/>
</dbReference>
<dbReference type="Proteomes" id="UP000510643">
    <property type="component" value="Chromosome"/>
</dbReference>
<dbReference type="GeneID" id="78402650"/>
<dbReference type="SUPFAM" id="SSF55729">
    <property type="entry name" value="Acyl-CoA N-acyltransferases (Nat)"/>
    <property type="match status" value="1"/>
</dbReference>